<keyword evidence="1" id="KW-0472">Membrane</keyword>
<dbReference type="Proteomes" id="UP000487882">
    <property type="component" value="Unassembled WGS sequence"/>
</dbReference>
<feature type="transmembrane region" description="Helical" evidence="1">
    <location>
        <begin position="57"/>
        <end position="79"/>
    </location>
</feature>
<sequence>MFQCSAPMCSCVRSVCGWYVRVYAPPTTVMRLCQDNHMANNGSSNGSTVHSLRRVRIVVAVFTALFVLALISAFAWPGWAVRETPKAASVPTATASKATIEAKALPTNASDLLKAMPDHVSNFARTQADTTDVWSDSSPVEEYKIVYSNGTDKDAVTLTVGQWSDATKAQNQYNTLTGQLKGSSLAQGAVKVSGEVVGKYDVKANEDDDTKATAVWRNDTVVFSATGAKDSVVSIYQLFPL</sequence>
<dbReference type="AlphaFoldDB" id="A0A7K1J5V9"/>
<dbReference type="EMBL" id="WNLP01000006">
    <property type="protein sequence ID" value="MUH59982.1"/>
    <property type="molecule type" value="Genomic_DNA"/>
</dbReference>
<name>A0A7K1J5V9_9BIFI</name>
<comment type="caution">
    <text evidence="2">The sequence shown here is derived from an EMBL/GenBank/DDBJ whole genome shotgun (WGS) entry which is preliminary data.</text>
</comment>
<accession>A0A7K1J5V9</accession>
<organism evidence="2 3">
    <name type="scientific">Bifidobacterium canis</name>
    <dbReference type="NCBI Taxonomy" id="2610880"/>
    <lineage>
        <taxon>Bacteria</taxon>
        <taxon>Bacillati</taxon>
        <taxon>Actinomycetota</taxon>
        <taxon>Actinomycetes</taxon>
        <taxon>Bifidobacteriales</taxon>
        <taxon>Bifidobacteriaceae</taxon>
        <taxon>Bifidobacterium</taxon>
    </lineage>
</organism>
<keyword evidence="1" id="KW-1133">Transmembrane helix</keyword>
<reference evidence="2 3" key="1">
    <citation type="submission" date="2019-09" db="EMBL/GenBank/DDBJ databases">
        <title>Bifidobacterium canis sp. nov., isolated from the digestive tract of German Shepherd dog puppy.</title>
        <authorList>
            <person name="Bunesova V."/>
        </authorList>
    </citation>
    <scope>NUCLEOTIDE SEQUENCE [LARGE SCALE GENOMIC DNA]</scope>
    <source>
        <strain evidence="2 3">GSD1FS</strain>
    </source>
</reference>
<keyword evidence="1" id="KW-0812">Transmembrane</keyword>
<protein>
    <submittedName>
        <fullName evidence="2">Uncharacterized protein</fullName>
    </submittedName>
</protein>
<proteinExistence type="predicted"/>
<evidence type="ECO:0000313" key="2">
    <source>
        <dbReference type="EMBL" id="MUH59982.1"/>
    </source>
</evidence>
<evidence type="ECO:0000313" key="3">
    <source>
        <dbReference type="Proteomes" id="UP000487882"/>
    </source>
</evidence>
<evidence type="ECO:0000256" key="1">
    <source>
        <dbReference type="SAM" id="Phobius"/>
    </source>
</evidence>
<keyword evidence="3" id="KW-1185">Reference proteome</keyword>
<gene>
    <name evidence="2" type="ORF">GSD1FS_1325</name>
</gene>